<accession>A0A0F9CTQ5</accession>
<comment type="caution">
    <text evidence="1">The sequence shown here is derived from an EMBL/GenBank/DDBJ whole genome shotgun (WGS) entry which is preliminary data.</text>
</comment>
<name>A0A0F9CTQ5_9ZZZZ</name>
<organism evidence="1">
    <name type="scientific">marine sediment metagenome</name>
    <dbReference type="NCBI Taxonomy" id="412755"/>
    <lineage>
        <taxon>unclassified sequences</taxon>
        <taxon>metagenomes</taxon>
        <taxon>ecological metagenomes</taxon>
    </lineage>
</organism>
<evidence type="ECO:0000313" key="1">
    <source>
        <dbReference type="EMBL" id="KKL52599.1"/>
    </source>
</evidence>
<dbReference type="AlphaFoldDB" id="A0A0F9CTQ5"/>
<sequence>MPERDLYDGSDIDSTNSDGTDRRVVSFDSSFGNISFDGGYSEEIMMNLEIPDYKIPEVSLEDLEKKKKEFPIGCLVDMTTFIPVYVGEEQSKKIGKIVAYTMAMGSLVVVVEYDNQRYSLFYKNVIKLSSKNCKDIYVR</sequence>
<protein>
    <submittedName>
        <fullName evidence="1">Uncharacterized protein</fullName>
    </submittedName>
</protein>
<proteinExistence type="predicted"/>
<reference evidence="1" key="1">
    <citation type="journal article" date="2015" name="Nature">
        <title>Complex archaea that bridge the gap between prokaryotes and eukaryotes.</title>
        <authorList>
            <person name="Spang A."/>
            <person name="Saw J.H."/>
            <person name="Jorgensen S.L."/>
            <person name="Zaremba-Niedzwiedzka K."/>
            <person name="Martijn J."/>
            <person name="Lind A.E."/>
            <person name="van Eijk R."/>
            <person name="Schleper C."/>
            <person name="Guy L."/>
            <person name="Ettema T.J."/>
        </authorList>
    </citation>
    <scope>NUCLEOTIDE SEQUENCE</scope>
</reference>
<dbReference type="EMBL" id="LAZR01031835">
    <property type="protein sequence ID" value="KKL52599.1"/>
    <property type="molecule type" value="Genomic_DNA"/>
</dbReference>
<gene>
    <name evidence="1" type="ORF">LCGC14_2283870</name>
</gene>